<dbReference type="Pfam" id="PF19651">
    <property type="entry name" value="DUF6154"/>
    <property type="match status" value="1"/>
</dbReference>
<dbReference type="Proteomes" id="UP000308230">
    <property type="component" value="Unassembled WGS sequence"/>
</dbReference>
<dbReference type="InterPro" id="IPR046152">
    <property type="entry name" value="DUF6154"/>
</dbReference>
<sequence>MKLVEELYAMYRNHLTGDEEDLYEVVMGALDEHERTDLEKTTQQLSDEQYAEMVKYYILELLRRKIAEEGIGNINMKTNARGDLLH</sequence>
<dbReference type="AlphaFoldDB" id="A0A5R9F820"/>
<dbReference type="RefSeq" id="WP_138123794.1">
    <property type="nucleotide sequence ID" value="NZ_SWLG01000003.1"/>
</dbReference>
<evidence type="ECO:0000313" key="1">
    <source>
        <dbReference type="EMBL" id="TLS38476.1"/>
    </source>
</evidence>
<gene>
    <name evidence="1" type="ORF">FCL54_04885</name>
</gene>
<evidence type="ECO:0008006" key="3">
    <source>
        <dbReference type="Google" id="ProtNLM"/>
    </source>
</evidence>
<protein>
    <recommendedName>
        <fullName evidence="3">Cytosolic protein</fullName>
    </recommendedName>
</protein>
<proteinExistence type="predicted"/>
<accession>A0A5R9F820</accession>
<dbReference type="OrthoDB" id="2381948at2"/>
<evidence type="ECO:0000313" key="2">
    <source>
        <dbReference type="Proteomes" id="UP000308230"/>
    </source>
</evidence>
<organism evidence="1 2">
    <name type="scientific">Exobacillus caeni</name>
    <dbReference type="NCBI Taxonomy" id="2574798"/>
    <lineage>
        <taxon>Bacteria</taxon>
        <taxon>Bacillati</taxon>
        <taxon>Bacillota</taxon>
        <taxon>Bacilli</taxon>
        <taxon>Bacillales</taxon>
        <taxon>Guptibacillaceae</taxon>
        <taxon>Exobacillus</taxon>
    </lineage>
</organism>
<name>A0A5R9F820_9BACL</name>
<reference evidence="1 2" key="1">
    <citation type="submission" date="2019-04" db="EMBL/GenBank/DDBJ databases">
        <title>Bacillus caeni sp. nov., a bacterium isolated from mangrove sediment.</title>
        <authorList>
            <person name="Huang H."/>
            <person name="Mo K."/>
            <person name="Hu Y."/>
        </authorList>
    </citation>
    <scope>NUCLEOTIDE SEQUENCE [LARGE SCALE GENOMIC DNA]</scope>
    <source>
        <strain evidence="1 2">HB172195</strain>
    </source>
</reference>
<comment type="caution">
    <text evidence="1">The sequence shown here is derived from an EMBL/GenBank/DDBJ whole genome shotgun (WGS) entry which is preliminary data.</text>
</comment>
<dbReference type="EMBL" id="SWLG01000003">
    <property type="protein sequence ID" value="TLS38476.1"/>
    <property type="molecule type" value="Genomic_DNA"/>
</dbReference>
<keyword evidence="2" id="KW-1185">Reference proteome</keyword>